<name>A0A4Z1I0H4_9HELO</name>
<organism evidence="2 3">
    <name type="scientific">Botryotinia convoluta</name>
    <dbReference type="NCBI Taxonomy" id="54673"/>
    <lineage>
        <taxon>Eukaryota</taxon>
        <taxon>Fungi</taxon>
        <taxon>Dikarya</taxon>
        <taxon>Ascomycota</taxon>
        <taxon>Pezizomycotina</taxon>
        <taxon>Leotiomycetes</taxon>
        <taxon>Helotiales</taxon>
        <taxon>Sclerotiniaceae</taxon>
        <taxon>Botryotinia</taxon>
    </lineage>
</organism>
<dbReference type="Proteomes" id="UP000297527">
    <property type="component" value="Unassembled WGS sequence"/>
</dbReference>
<protein>
    <submittedName>
        <fullName evidence="2">Uncharacterized protein</fullName>
    </submittedName>
</protein>
<evidence type="ECO:0000256" key="1">
    <source>
        <dbReference type="SAM" id="MobiDB-lite"/>
    </source>
</evidence>
<dbReference type="AlphaFoldDB" id="A0A4Z1I0H4"/>
<sequence>MDAPPPPDDAFASCCTSLRRSDPPNILTDFFSPEIRWNRGHRSCADILCDLESRGNELNGQYTSPGTGRRTSDGMS</sequence>
<reference evidence="2 3" key="1">
    <citation type="submission" date="2017-12" db="EMBL/GenBank/DDBJ databases">
        <title>Comparative genomics of Botrytis spp.</title>
        <authorList>
            <person name="Valero-Jimenez C.A."/>
            <person name="Tapia P."/>
            <person name="Veloso J."/>
            <person name="Silva-Moreno E."/>
            <person name="Staats M."/>
            <person name="Valdes J.H."/>
            <person name="Van Kan J.A.L."/>
        </authorList>
    </citation>
    <scope>NUCLEOTIDE SEQUENCE [LARGE SCALE GENOMIC DNA]</scope>
    <source>
        <strain evidence="2 3">MUCL11595</strain>
    </source>
</reference>
<evidence type="ECO:0000313" key="2">
    <source>
        <dbReference type="EMBL" id="TGO52942.1"/>
    </source>
</evidence>
<feature type="compositionally biased region" description="Polar residues" evidence="1">
    <location>
        <begin position="56"/>
        <end position="66"/>
    </location>
</feature>
<evidence type="ECO:0000313" key="3">
    <source>
        <dbReference type="Proteomes" id="UP000297527"/>
    </source>
</evidence>
<feature type="region of interest" description="Disordered" evidence="1">
    <location>
        <begin position="56"/>
        <end position="76"/>
    </location>
</feature>
<dbReference type="EMBL" id="PQXN01000132">
    <property type="protein sequence ID" value="TGO52942.1"/>
    <property type="molecule type" value="Genomic_DNA"/>
</dbReference>
<accession>A0A4Z1I0H4</accession>
<comment type="caution">
    <text evidence="2">The sequence shown here is derived from an EMBL/GenBank/DDBJ whole genome shotgun (WGS) entry which is preliminary data.</text>
</comment>
<gene>
    <name evidence="2" type="ORF">BCON_0132g00090</name>
</gene>
<proteinExistence type="predicted"/>
<keyword evidence="3" id="KW-1185">Reference proteome</keyword>